<feature type="transmembrane region" description="Helical" evidence="1">
    <location>
        <begin position="153"/>
        <end position="170"/>
    </location>
</feature>
<dbReference type="GO" id="GO:0005886">
    <property type="term" value="C:plasma membrane"/>
    <property type="evidence" value="ECO:0007669"/>
    <property type="project" value="TreeGrafter"/>
</dbReference>
<feature type="transmembrane region" description="Helical" evidence="1">
    <location>
        <begin position="126"/>
        <end position="146"/>
    </location>
</feature>
<name>A0A3A4L058_9NOCA</name>
<dbReference type="InterPro" id="IPR006750">
    <property type="entry name" value="YdcZ"/>
</dbReference>
<keyword evidence="3" id="KW-1185">Reference proteome</keyword>
<protein>
    <submittedName>
        <fullName evidence="2">DMT family transporter</fullName>
    </submittedName>
</protein>
<feature type="transmembrane region" description="Helical" evidence="1">
    <location>
        <begin position="99"/>
        <end position="120"/>
    </location>
</feature>
<dbReference type="PANTHER" id="PTHR34821">
    <property type="entry name" value="INNER MEMBRANE PROTEIN YDCZ"/>
    <property type="match status" value="1"/>
</dbReference>
<accession>A0A3A4L058</accession>
<proteinExistence type="predicted"/>
<gene>
    <name evidence="2" type="ORF">D5S18_17475</name>
</gene>
<sequence length="172" mass="18429">MTLTDERPARTERRTALPRSALALVFAFLLLGGALRSVEAGCQNTLKLSLHNVWVCGVISYAVALTGVGSILLVALIVSRRRIMPTRMDLRAMPKWAPFGGLIGGAAIFAMITVASSVGVSTFNGLIIAGQMLLATAMDHYGVMGFTRRRLNARRVAACVMIVAGAYLMAKY</sequence>
<evidence type="ECO:0000313" key="2">
    <source>
        <dbReference type="EMBL" id="RJO75157.1"/>
    </source>
</evidence>
<feature type="transmembrane region" description="Helical" evidence="1">
    <location>
        <begin position="52"/>
        <end position="78"/>
    </location>
</feature>
<keyword evidence="1" id="KW-0472">Membrane</keyword>
<keyword evidence="1" id="KW-1133">Transmembrane helix</keyword>
<organism evidence="2 3">
    <name type="scientific">Nocardia panacis</name>
    <dbReference type="NCBI Taxonomy" id="2340916"/>
    <lineage>
        <taxon>Bacteria</taxon>
        <taxon>Bacillati</taxon>
        <taxon>Actinomycetota</taxon>
        <taxon>Actinomycetes</taxon>
        <taxon>Mycobacteriales</taxon>
        <taxon>Nocardiaceae</taxon>
        <taxon>Nocardia</taxon>
    </lineage>
</organism>
<dbReference type="AlphaFoldDB" id="A0A3A4L058"/>
<dbReference type="Proteomes" id="UP000266677">
    <property type="component" value="Unassembled WGS sequence"/>
</dbReference>
<reference evidence="2 3" key="1">
    <citation type="submission" date="2018-09" db="EMBL/GenBank/DDBJ databases">
        <title>YIM PH21274 draft genome.</title>
        <authorList>
            <person name="Miao C."/>
        </authorList>
    </citation>
    <scope>NUCLEOTIDE SEQUENCE [LARGE SCALE GENOMIC DNA]</scope>
    <source>
        <strain evidence="2 3">YIM PH 21724</strain>
    </source>
</reference>
<dbReference type="Pfam" id="PF04657">
    <property type="entry name" value="DMT_YdcZ"/>
    <property type="match status" value="1"/>
</dbReference>
<keyword evidence="1" id="KW-0812">Transmembrane</keyword>
<dbReference type="PANTHER" id="PTHR34821:SF2">
    <property type="entry name" value="INNER MEMBRANE PROTEIN YDCZ"/>
    <property type="match status" value="1"/>
</dbReference>
<dbReference type="OrthoDB" id="9097160at2"/>
<dbReference type="EMBL" id="QZFU01000019">
    <property type="protein sequence ID" value="RJO75157.1"/>
    <property type="molecule type" value="Genomic_DNA"/>
</dbReference>
<comment type="caution">
    <text evidence="2">The sequence shown here is derived from an EMBL/GenBank/DDBJ whole genome shotgun (WGS) entry which is preliminary data.</text>
</comment>
<evidence type="ECO:0000313" key="3">
    <source>
        <dbReference type="Proteomes" id="UP000266677"/>
    </source>
</evidence>
<dbReference type="RefSeq" id="WP_120042031.1">
    <property type="nucleotide sequence ID" value="NZ_QZFU01000019.1"/>
</dbReference>
<evidence type="ECO:0000256" key="1">
    <source>
        <dbReference type="SAM" id="Phobius"/>
    </source>
</evidence>